<evidence type="ECO:0000313" key="2">
    <source>
        <dbReference type="Proteomes" id="UP000006103"/>
    </source>
</evidence>
<keyword evidence="1" id="KW-0614">Plasmid</keyword>
<gene>
    <name evidence="1" type="ORF">BGAPBR_I0055</name>
</gene>
<protein>
    <submittedName>
        <fullName evidence="1">Uncharacterized protein</fullName>
    </submittedName>
</protein>
<evidence type="ECO:0000313" key="1">
    <source>
        <dbReference type="EMBL" id="ACL34627.1"/>
    </source>
</evidence>
<organism evidence="1 2">
    <name type="scientific">Borreliella garinii PBr</name>
    <dbReference type="NCBI Taxonomy" id="498743"/>
    <lineage>
        <taxon>Bacteria</taxon>
        <taxon>Pseudomonadati</taxon>
        <taxon>Spirochaetota</taxon>
        <taxon>Spirochaetia</taxon>
        <taxon>Spirochaetales</taxon>
        <taxon>Borreliaceae</taxon>
        <taxon>Borreliella</taxon>
    </lineage>
</organism>
<geneLocation type="plasmid" evidence="1 2">
    <name>PBr_lp28-4</name>
</geneLocation>
<dbReference type="EMBL" id="CP001304">
    <property type="protein sequence ID" value="ACL34627.1"/>
    <property type="molecule type" value="Genomic_DNA"/>
</dbReference>
<dbReference type="AlphaFoldDB" id="B8F134"/>
<name>B8F134_BORGR</name>
<proteinExistence type="predicted"/>
<accession>B8F134</accession>
<dbReference type="Proteomes" id="UP000006103">
    <property type="component" value="Plasmid PBr_lp28-4"/>
</dbReference>
<reference evidence="1 2" key="1">
    <citation type="journal article" date="2011" name="J. Bacteriol.">
        <title>Whole-genome sequences of two Borrelia afzelii and two Borrelia garinii Lyme disease agent isolates.</title>
        <authorList>
            <person name="Casjens S.R."/>
            <person name="Mongodin E.F."/>
            <person name="Qiu W.-G."/>
            <person name="Dunn J.J."/>
            <person name="Luft B.J."/>
            <person name="Fraser-Liggett C.M."/>
            <person name="Schutzer S.E."/>
        </authorList>
    </citation>
    <scope>NUCLEOTIDE SEQUENCE [LARGE SCALE GENOMIC DNA]</scope>
    <source>
        <strain evidence="1 2">PBr</strain>
    </source>
</reference>
<keyword evidence="2" id="KW-1185">Reference proteome</keyword>
<sequence>MDSIFLNPVITIKTGNLANSFINLLNVSNPSTIYFSAIIKNIT</sequence>